<reference evidence="2" key="1">
    <citation type="submission" date="2016-02" db="EMBL/GenBank/DDBJ databases">
        <authorList>
            <person name="Wen L."/>
            <person name="He K."/>
            <person name="Yang H."/>
        </authorList>
    </citation>
    <scope>NUCLEOTIDE SEQUENCE</scope>
    <source>
        <strain evidence="2">AKPRH074763</strain>
    </source>
</reference>
<dbReference type="InterPro" id="IPR007345">
    <property type="entry name" value="Polysacch_pyruvyl_Trfase"/>
</dbReference>
<dbReference type="RefSeq" id="WP_117241689.1">
    <property type="nucleotide sequence ID" value="NZ_CAYACU010000009.1"/>
</dbReference>
<name>A0A193SF16_KLEPN</name>
<gene>
    <name evidence="2" type="primary">wclT</name>
</gene>
<organism evidence="2">
    <name type="scientific">Klebsiella pneumoniae</name>
    <dbReference type="NCBI Taxonomy" id="573"/>
    <lineage>
        <taxon>Bacteria</taxon>
        <taxon>Pseudomonadati</taxon>
        <taxon>Pseudomonadota</taxon>
        <taxon>Gammaproteobacteria</taxon>
        <taxon>Enterobacterales</taxon>
        <taxon>Enterobacteriaceae</taxon>
        <taxon>Klebsiella/Raoultella group</taxon>
        <taxon>Klebsiella</taxon>
        <taxon>Klebsiella pneumoniae complex</taxon>
    </lineage>
</organism>
<dbReference type="AlphaFoldDB" id="A0A193SF16"/>
<evidence type="ECO:0000259" key="1">
    <source>
        <dbReference type="Pfam" id="PF04230"/>
    </source>
</evidence>
<keyword evidence="2" id="KW-0808">Transferase</keyword>
<feature type="domain" description="Polysaccharide pyruvyl transferase" evidence="1">
    <location>
        <begin position="74"/>
        <end position="207"/>
    </location>
</feature>
<reference evidence="2" key="2">
    <citation type="submission" date="2016-06" db="EMBL/GenBank/DDBJ databases">
        <title>Towards a vaccine: An investigation of Klebsiella pneumoniae surface antigens.</title>
        <authorList>
            <person name="Follador R."/>
            <person name="Heinz E."/>
            <person name="Wyres K.L."/>
            <person name="Ellington M.J."/>
            <person name="Kowarik M."/>
            <person name="Holt K.E."/>
            <person name="Thomson N.R."/>
        </authorList>
    </citation>
    <scope>NUCLEOTIDE SEQUENCE</scope>
    <source>
        <strain evidence="2">AKPRH074763</strain>
    </source>
</reference>
<dbReference type="Pfam" id="PF04230">
    <property type="entry name" value="PS_pyruv_trans"/>
    <property type="match status" value="1"/>
</dbReference>
<sequence>MLFKKLKNSNIKKCLYWWEPAGGKYHNAGDHLSKIIVQRMLDLYDKEIEDKLSKKNKMLAIGSVMHFAKNMDTIWGTGINGKVSEDLHKFEKLDVRAVRGPLTRNYLISKGINCPEVYGDPGLLLPNFYSESLLSENGRVNDFMVIPHMNEDVNDYAKFKGKLINPCQGAISFTKQILSSKFIISSSLHGVIIAEAYGIPAICLQNKSGEADFKYKDYYEGTGRKVFPVINSVEEALRTKPAELPDIEQLSHKLMKVFPYDLWLN</sequence>
<dbReference type="GO" id="GO:0016740">
    <property type="term" value="F:transferase activity"/>
    <property type="evidence" value="ECO:0007669"/>
    <property type="project" value="UniProtKB-KW"/>
</dbReference>
<proteinExistence type="predicted"/>
<accession>A0A193SF16</accession>
<dbReference type="EMBL" id="LT174590">
    <property type="protein sequence ID" value="CZQ25137.1"/>
    <property type="molecule type" value="Genomic_DNA"/>
</dbReference>
<evidence type="ECO:0000313" key="2">
    <source>
        <dbReference type="EMBL" id="CZQ25137.1"/>
    </source>
</evidence>
<protein>
    <submittedName>
        <fullName evidence="2">Polysaccharide pyruvyl transferase</fullName>
    </submittedName>
</protein>